<name>A0AA43QTI7_9LECA</name>
<dbReference type="InterPro" id="IPR007219">
    <property type="entry name" value="XnlR_reg_dom"/>
</dbReference>
<comment type="caution">
    <text evidence="8">The sequence shown here is derived from an EMBL/GenBank/DDBJ whole genome shotgun (WGS) entry which is preliminary data.</text>
</comment>
<dbReference type="GO" id="GO:0005634">
    <property type="term" value="C:nucleus"/>
    <property type="evidence" value="ECO:0007669"/>
    <property type="project" value="UniProtKB-SubCell"/>
</dbReference>
<evidence type="ECO:0000256" key="6">
    <source>
        <dbReference type="SAM" id="MobiDB-lite"/>
    </source>
</evidence>
<keyword evidence="2" id="KW-0805">Transcription regulation</keyword>
<sequence length="663" mass="73629">MQQGEEPEGEDSQGSRGHVMNVANRRIDSNFKRIGKRSRHMEMEKELAELRAQVLSQQSSPTVPQIKTEPSPALSQMGAPPFDTFMGSEEAVASLMDLASGQEGGSFMKSPNARLLMTKRLGDVVLKQDQVDELFQIYFAYYHPFLPILDRTRPPDEFYQEHKLLFWIMISVAARRYDGIPGLLERLTPHLNDLLWEEVRVPPQNYLFVKALCLLCTWPFPISSTSTDPTFMLSGLNMHVAMQLGLHRPSHVQDFQKFRAHLMEEQLRDRVRTWASCNAVAQRIATGYGQPPSTFYDWTLDQDPTADRGFILPKDAQNRLLIERFSSKVTQALYRDETDPVGLVSEDKRRSLVKIFERDYRDVEARLTDPDHYYTDGLLALWLATTDFLETIFYIPSSSGNLLQYSTNYVLQMIIASAFTLLKLLNSFFVDFVDANYGRTLFTRTVRSIRNISIASNDLPSRFAEVLSQMWKGSRAATATAPGAKKPVDAPAPTSINSSSIVDDSLQLKVKCRMSMSVVFDSAWRWRDHYQDQGRVCLEAALKNPTNPDSTIESSATSVTDHQPPSSTTHTSTSLGVGGGGGHSASSVPPMSIANNNTGHLGAANGALSGMMGNGIGVSGDGGGFINVGDMAYNDVFDPLNWMFDGYVELPPGYGLDGDGALV</sequence>
<keyword evidence="9" id="KW-1185">Reference proteome</keyword>
<feature type="region of interest" description="Disordered" evidence="6">
    <location>
        <begin position="1"/>
        <end position="42"/>
    </location>
</feature>
<evidence type="ECO:0000256" key="5">
    <source>
        <dbReference type="ARBA" id="ARBA00023242"/>
    </source>
</evidence>
<keyword evidence="3" id="KW-0238">DNA-binding</keyword>
<dbReference type="CDD" id="cd12148">
    <property type="entry name" value="fungal_TF_MHR"/>
    <property type="match status" value="1"/>
</dbReference>
<feature type="region of interest" description="Disordered" evidence="6">
    <location>
        <begin position="545"/>
        <end position="593"/>
    </location>
</feature>
<evidence type="ECO:0000256" key="3">
    <source>
        <dbReference type="ARBA" id="ARBA00023125"/>
    </source>
</evidence>
<dbReference type="PANTHER" id="PTHR31845">
    <property type="entry name" value="FINGER DOMAIN PROTEIN, PUTATIVE-RELATED"/>
    <property type="match status" value="1"/>
</dbReference>
<dbReference type="EMBL" id="JAPUFD010000011">
    <property type="protein sequence ID" value="MDI1490070.1"/>
    <property type="molecule type" value="Genomic_DNA"/>
</dbReference>
<dbReference type="PANTHER" id="PTHR31845:SF21">
    <property type="entry name" value="REGULATORY PROTEIN LEU3"/>
    <property type="match status" value="1"/>
</dbReference>
<evidence type="ECO:0000256" key="1">
    <source>
        <dbReference type="ARBA" id="ARBA00004123"/>
    </source>
</evidence>
<dbReference type="AlphaFoldDB" id="A0AA43QTI7"/>
<evidence type="ECO:0000259" key="7">
    <source>
        <dbReference type="SMART" id="SM00906"/>
    </source>
</evidence>
<evidence type="ECO:0000313" key="8">
    <source>
        <dbReference type="EMBL" id="MDI1490070.1"/>
    </source>
</evidence>
<evidence type="ECO:0000256" key="4">
    <source>
        <dbReference type="ARBA" id="ARBA00023163"/>
    </source>
</evidence>
<dbReference type="GO" id="GO:0006351">
    <property type="term" value="P:DNA-templated transcription"/>
    <property type="evidence" value="ECO:0007669"/>
    <property type="project" value="InterPro"/>
</dbReference>
<proteinExistence type="predicted"/>
<feature type="domain" description="Xylanolytic transcriptional activator regulatory" evidence="7">
    <location>
        <begin position="230"/>
        <end position="310"/>
    </location>
</feature>
<keyword evidence="4" id="KW-0804">Transcription</keyword>
<comment type="subcellular location">
    <subcellularLocation>
        <location evidence="1">Nucleus</location>
    </subcellularLocation>
</comment>
<dbReference type="GO" id="GO:0000976">
    <property type="term" value="F:transcription cis-regulatory region binding"/>
    <property type="evidence" value="ECO:0007669"/>
    <property type="project" value="TreeGrafter"/>
</dbReference>
<feature type="compositionally biased region" description="Low complexity" evidence="6">
    <location>
        <begin position="564"/>
        <end position="575"/>
    </location>
</feature>
<dbReference type="GO" id="GO:0008270">
    <property type="term" value="F:zinc ion binding"/>
    <property type="evidence" value="ECO:0007669"/>
    <property type="project" value="InterPro"/>
</dbReference>
<dbReference type="InterPro" id="IPR051089">
    <property type="entry name" value="prtT"/>
</dbReference>
<dbReference type="GO" id="GO:0000981">
    <property type="term" value="F:DNA-binding transcription factor activity, RNA polymerase II-specific"/>
    <property type="evidence" value="ECO:0007669"/>
    <property type="project" value="TreeGrafter"/>
</dbReference>
<organism evidence="8 9">
    <name type="scientific">Ramalina farinacea</name>
    <dbReference type="NCBI Taxonomy" id="258253"/>
    <lineage>
        <taxon>Eukaryota</taxon>
        <taxon>Fungi</taxon>
        <taxon>Dikarya</taxon>
        <taxon>Ascomycota</taxon>
        <taxon>Pezizomycotina</taxon>
        <taxon>Lecanoromycetes</taxon>
        <taxon>OSLEUM clade</taxon>
        <taxon>Lecanoromycetidae</taxon>
        <taxon>Lecanorales</taxon>
        <taxon>Lecanorineae</taxon>
        <taxon>Ramalinaceae</taxon>
        <taxon>Ramalina</taxon>
    </lineage>
</organism>
<feature type="compositionally biased region" description="Acidic residues" evidence="6">
    <location>
        <begin position="1"/>
        <end position="11"/>
    </location>
</feature>
<accession>A0AA43QTI7</accession>
<keyword evidence="5" id="KW-0539">Nucleus</keyword>
<evidence type="ECO:0000313" key="9">
    <source>
        <dbReference type="Proteomes" id="UP001161017"/>
    </source>
</evidence>
<feature type="region of interest" description="Disordered" evidence="6">
    <location>
        <begin position="56"/>
        <end position="78"/>
    </location>
</feature>
<dbReference type="Pfam" id="PF04082">
    <property type="entry name" value="Fungal_trans"/>
    <property type="match status" value="1"/>
</dbReference>
<feature type="compositionally biased region" description="Polar residues" evidence="6">
    <location>
        <begin position="56"/>
        <end position="65"/>
    </location>
</feature>
<reference evidence="8" key="1">
    <citation type="journal article" date="2023" name="Genome Biol. Evol.">
        <title>First Whole Genome Sequence and Flow Cytometry Genome Size Data for the Lichen-Forming Fungus Ramalina farinacea (Ascomycota).</title>
        <authorList>
            <person name="Llewellyn T."/>
            <person name="Mian S."/>
            <person name="Hill R."/>
            <person name="Leitch I.J."/>
            <person name="Gaya E."/>
        </authorList>
    </citation>
    <scope>NUCLEOTIDE SEQUENCE</scope>
    <source>
        <strain evidence="8">LIQ254RAFAR</strain>
    </source>
</reference>
<evidence type="ECO:0000256" key="2">
    <source>
        <dbReference type="ARBA" id="ARBA00023015"/>
    </source>
</evidence>
<dbReference type="SMART" id="SM00906">
    <property type="entry name" value="Fungal_trans"/>
    <property type="match status" value="1"/>
</dbReference>
<gene>
    <name evidence="8" type="ORF">OHK93_001270</name>
</gene>
<feature type="compositionally biased region" description="Polar residues" evidence="6">
    <location>
        <begin position="545"/>
        <end position="563"/>
    </location>
</feature>
<protein>
    <recommendedName>
        <fullName evidence="7">Xylanolytic transcriptional activator regulatory domain-containing protein</fullName>
    </recommendedName>
</protein>
<dbReference type="Proteomes" id="UP001161017">
    <property type="component" value="Unassembled WGS sequence"/>
</dbReference>